<dbReference type="Proteomes" id="UP001497392">
    <property type="component" value="Unassembled WGS sequence"/>
</dbReference>
<organism evidence="1 2">
    <name type="scientific">Coccomyxa viridis</name>
    <dbReference type="NCBI Taxonomy" id="1274662"/>
    <lineage>
        <taxon>Eukaryota</taxon>
        <taxon>Viridiplantae</taxon>
        <taxon>Chlorophyta</taxon>
        <taxon>core chlorophytes</taxon>
        <taxon>Trebouxiophyceae</taxon>
        <taxon>Trebouxiophyceae incertae sedis</taxon>
        <taxon>Coccomyxaceae</taxon>
        <taxon>Coccomyxa</taxon>
    </lineage>
</organism>
<reference evidence="1 2" key="1">
    <citation type="submission" date="2024-06" db="EMBL/GenBank/DDBJ databases">
        <authorList>
            <person name="Kraege A."/>
            <person name="Thomma B."/>
        </authorList>
    </citation>
    <scope>NUCLEOTIDE SEQUENCE [LARGE SCALE GENOMIC DNA]</scope>
</reference>
<dbReference type="InterPro" id="IPR006439">
    <property type="entry name" value="HAD-SF_hydro_IA"/>
</dbReference>
<accession>A0ABP1G1M4</accession>
<sequence>MLRLPRLQRVSSPRLGETNRVEFFKERPISALLLDAFGTLITASEPEGRVYLRYAQRYGCNLSEQEVVQKFGTLYNAACRGVKARYIKDGRAFWGPVISQATGCMQPALLDELYEYYSQNNAWHVCVHAKEALSRLRSLGIKTAVVSDFDTRLQPLLQTLGLADLFDAVIVSAEIGADKPDPRMFLAACAALKVTCADAVHVGDDIRRDVEGAKAIGCRAWLWGYDVRSMAEVAARLHGINLKWKRKSSTRRRKCIICPRTPGFQGLYTYVKVGRCIYNADCHCSGLA</sequence>
<dbReference type="Gene3D" id="1.10.150.720">
    <property type="entry name" value="Haloacid dehalogenase-like hydrolase"/>
    <property type="match status" value="1"/>
</dbReference>
<comment type="caution">
    <text evidence="1">The sequence shown here is derived from an EMBL/GenBank/DDBJ whole genome shotgun (WGS) entry which is preliminary data.</text>
</comment>
<dbReference type="SUPFAM" id="SSF56784">
    <property type="entry name" value="HAD-like"/>
    <property type="match status" value="1"/>
</dbReference>
<evidence type="ECO:0000313" key="1">
    <source>
        <dbReference type="EMBL" id="CAL5226107.1"/>
    </source>
</evidence>
<evidence type="ECO:0000313" key="2">
    <source>
        <dbReference type="Proteomes" id="UP001497392"/>
    </source>
</evidence>
<dbReference type="InterPro" id="IPR023214">
    <property type="entry name" value="HAD_sf"/>
</dbReference>
<dbReference type="InterPro" id="IPR036412">
    <property type="entry name" value="HAD-like_sf"/>
</dbReference>
<dbReference type="InterPro" id="IPR044924">
    <property type="entry name" value="HAD-SF_hydro_IA_REG-2-like_cap"/>
</dbReference>
<proteinExistence type="predicted"/>
<gene>
    <name evidence="1" type="primary">g8924</name>
    <name evidence="1" type="ORF">VP750_LOCUS8013</name>
</gene>
<dbReference type="Pfam" id="PF00702">
    <property type="entry name" value="Hydrolase"/>
    <property type="match status" value="1"/>
</dbReference>
<dbReference type="NCBIfam" id="TIGR01549">
    <property type="entry name" value="HAD-SF-IA-v1"/>
    <property type="match status" value="1"/>
</dbReference>
<dbReference type="InterPro" id="IPR011949">
    <property type="entry name" value="HAD-SF_hydro_IA_REG-2-like"/>
</dbReference>
<name>A0ABP1G1M4_9CHLO</name>
<keyword evidence="2" id="KW-1185">Reference proteome</keyword>
<dbReference type="SFLD" id="SFLDG01129">
    <property type="entry name" value="C1.5:_HAD__Beta-PGM__Phosphata"/>
    <property type="match status" value="1"/>
</dbReference>
<dbReference type="Gene3D" id="3.40.50.1000">
    <property type="entry name" value="HAD superfamily/HAD-like"/>
    <property type="match status" value="1"/>
</dbReference>
<dbReference type="SFLD" id="SFLDS00003">
    <property type="entry name" value="Haloacid_Dehalogenase"/>
    <property type="match status" value="1"/>
</dbReference>
<dbReference type="PRINTS" id="PR00413">
    <property type="entry name" value="HADHALOGNASE"/>
</dbReference>
<dbReference type="NCBIfam" id="TIGR02252">
    <property type="entry name" value="DREG-2"/>
    <property type="match status" value="1"/>
</dbReference>
<protein>
    <submittedName>
        <fullName evidence="1">G8924 protein</fullName>
    </submittedName>
</protein>
<dbReference type="PANTHER" id="PTHR46649:SF4">
    <property type="entry name" value="HALOACID DEHALOGENASE-LIKE HYDROLASE (HAD) SUPERFAMILY PROTEIN"/>
    <property type="match status" value="1"/>
</dbReference>
<dbReference type="NCBIfam" id="TIGR01509">
    <property type="entry name" value="HAD-SF-IA-v3"/>
    <property type="match status" value="1"/>
</dbReference>
<dbReference type="PANTHER" id="PTHR46649">
    <property type="match status" value="1"/>
</dbReference>
<dbReference type="CDD" id="cd16415">
    <property type="entry name" value="HAD_dREG-2_like"/>
    <property type="match status" value="1"/>
</dbReference>
<dbReference type="EMBL" id="CAXHTA020000015">
    <property type="protein sequence ID" value="CAL5226107.1"/>
    <property type="molecule type" value="Genomic_DNA"/>
</dbReference>